<dbReference type="AlphaFoldDB" id="A0A2M7PTE1"/>
<feature type="non-terminal residue" evidence="1">
    <location>
        <position position="136"/>
    </location>
</feature>
<proteinExistence type="predicted"/>
<evidence type="ECO:0000313" key="1">
    <source>
        <dbReference type="EMBL" id="PIY33908.1"/>
    </source>
</evidence>
<comment type="caution">
    <text evidence="1">The sequence shown here is derived from an EMBL/GenBank/DDBJ whole genome shotgun (WGS) entry which is preliminary data.</text>
</comment>
<dbReference type="EMBL" id="PFKO01000014">
    <property type="protein sequence ID" value="PIY33908.1"/>
    <property type="molecule type" value="Genomic_DNA"/>
</dbReference>
<feature type="non-terminal residue" evidence="1">
    <location>
        <position position="1"/>
    </location>
</feature>
<accession>A0A2M7PTE1</accession>
<name>A0A2M7PTE1_9BACT</name>
<gene>
    <name evidence="1" type="ORF">COZ07_00400</name>
</gene>
<reference evidence="1 2" key="1">
    <citation type="submission" date="2017-09" db="EMBL/GenBank/DDBJ databases">
        <title>Depth-based differentiation of microbial function through sediment-hosted aquifers and enrichment of novel symbionts in the deep terrestrial subsurface.</title>
        <authorList>
            <person name="Probst A.J."/>
            <person name="Ladd B."/>
            <person name="Jarett J.K."/>
            <person name="Geller-Mcgrath D.E."/>
            <person name="Sieber C.M."/>
            <person name="Emerson J.B."/>
            <person name="Anantharaman K."/>
            <person name="Thomas B.C."/>
            <person name="Malmstrom R."/>
            <person name="Stieglmeier M."/>
            <person name="Klingl A."/>
            <person name="Woyke T."/>
            <person name="Ryan C.M."/>
            <person name="Banfield J.F."/>
        </authorList>
    </citation>
    <scope>NUCLEOTIDE SEQUENCE [LARGE SCALE GENOMIC DNA]</scope>
    <source>
        <strain evidence="1">CG_4_10_14_3_um_filter_34_13</strain>
    </source>
</reference>
<dbReference type="Proteomes" id="UP000230646">
    <property type="component" value="Unassembled WGS sequence"/>
</dbReference>
<organism evidence="1 2">
    <name type="scientific">Candidatus Infernicultor aquiphilus</name>
    <dbReference type="NCBI Taxonomy" id="1805029"/>
    <lineage>
        <taxon>Bacteria</taxon>
        <taxon>Pseudomonadati</taxon>
        <taxon>Atribacterota</taxon>
        <taxon>Candidatus Phoenicimicrobiia</taxon>
        <taxon>Candidatus Pheonicimicrobiales</taxon>
        <taxon>Candidatus Phoenicimicrobiaceae</taxon>
        <taxon>Candidatus Infernicultor</taxon>
    </lineage>
</organism>
<sequence>KILTEAGLTLEDVIKDWKAARAKPPEPIMYKFPDVDAKMHLKVGNQKIEIDMKEELESQIKYAFTDRLERFKNAQREVERLGVDLYSTYLSNIYDIRRSKLLPQMMIPLEELLKYPCMIDKGGKDSYLFIFPFTYN</sequence>
<evidence type="ECO:0000313" key="2">
    <source>
        <dbReference type="Proteomes" id="UP000230646"/>
    </source>
</evidence>
<dbReference type="RefSeq" id="WP_406606645.1">
    <property type="nucleotide sequence ID" value="NZ_PFKO01000014.1"/>
</dbReference>
<protein>
    <submittedName>
        <fullName evidence="1">Uncharacterized protein</fullName>
    </submittedName>
</protein>